<dbReference type="PANTHER" id="PTHR11889:SF31">
    <property type="entry name" value="PROTEIN HEDGEHOG"/>
    <property type="match status" value="1"/>
</dbReference>
<evidence type="ECO:0000313" key="6">
    <source>
        <dbReference type="Proteomes" id="UP001301350"/>
    </source>
</evidence>
<dbReference type="PANTHER" id="PTHR11889">
    <property type="entry name" value="HEDGEHOG"/>
    <property type="match status" value="1"/>
</dbReference>
<dbReference type="AlphaFoldDB" id="A0AAV9J1G1"/>
<proteinExistence type="predicted"/>
<organism evidence="5 6">
    <name type="scientific">Cyanidium caldarium</name>
    <name type="common">Red alga</name>
    <dbReference type="NCBI Taxonomy" id="2771"/>
    <lineage>
        <taxon>Eukaryota</taxon>
        <taxon>Rhodophyta</taxon>
        <taxon>Bangiophyceae</taxon>
        <taxon>Cyanidiales</taxon>
        <taxon>Cyanidiaceae</taxon>
        <taxon>Cyanidium</taxon>
    </lineage>
</organism>
<dbReference type="Gene3D" id="2.170.16.10">
    <property type="entry name" value="Hedgehog/Intein (Hint) domain"/>
    <property type="match status" value="1"/>
</dbReference>
<dbReference type="GO" id="GO:0016540">
    <property type="term" value="P:protein autoprocessing"/>
    <property type="evidence" value="ECO:0007669"/>
    <property type="project" value="InterPro"/>
</dbReference>
<dbReference type="PROSITE" id="PS50817">
    <property type="entry name" value="INTEIN_N_TER"/>
    <property type="match status" value="1"/>
</dbReference>
<dbReference type="InterPro" id="IPR001657">
    <property type="entry name" value="Hedgehog"/>
</dbReference>
<evidence type="ECO:0000256" key="3">
    <source>
        <dbReference type="SAM" id="SignalP"/>
    </source>
</evidence>
<dbReference type="GO" id="GO:0016539">
    <property type="term" value="P:intein-mediated protein splicing"/>
    <property type="evidence" value="ECO:0007669"/>
    <property type="project" value="InterPro"/>
</dbReference>
<keyword evidence="6" id="KW-1185">Reference proteome</keyword>
<keyword evidence="1" id="KW-0217">Developmental protein</keyword>
<evidence type="ECO:0000259" key="4">
    <source>
        <dbReference type="SMART" id="SM00306"/>
    </source>
</evidence>
<name>A0AAV9J1G1_CYACA</name>
<comment type="caution">
    <text evidence="5">The sequence shown here is derived from an EMBL/GenBank/DDBJ whole genome shotgun (WGS) entry which is preliminary data.</text>
</comment>
<sequence length="426" mass="45317">MNNRVVLFSLFVLCLLQAWVAPAAAGNTCIYSCVSPTAPPTIISVSTCSDGCTKTALCPDSTSFSSVCTSESLPSGTVTGSLQSQYSYNASHCPSTLTVKDVKLPYINASTLCGYSCCNETFYLNTGTSRTFSFSNYSFVFTGLAGNVPLSCVEPEGPTPSFYLSASAVPTFFVPEAVFGVAFFSSFNNQPIFSQQLVYGISSNETVCVYSISSSSGGGSSNCFPPDAGIATSVDGTQSVPLSAIDVGDAVVGVRDDGKLVPDTVIGWMHREPDAVAEFIELQLDDARTLRATGEHLVYAATGADGAFSAYRAVYAKHVAVGQHLYDARRQTAARVVHKHISTRRGLYAPLTRTGRMMVDGVVVSCYGSFPSHTVAHWSLAPARVTVMRRLFRGAFGPSGSHGIMGYAKALYHVWQALPWMTASHA</sequence>
<evidence type="ECO:0000313" key="5">
    <source>
        <dbReference type="EMBL" id="KAK4538246.1"/>
    </source>
</evidence>
<dbReference type="GO" id="GO:0007267">
    <property type="term" value="P:cell-cell signaling"/>
    <property type="evidence" value="ECO:0007669"/>
    <property type="project" value="InterPro"/>
</dbReference>
<keyword evidence="2 3" id="KW-0732">Signal</keyword>
<evidence type="ECO:0000256" key="1">
    <source>
        <dbReference type="ARBA" id="ARBA00022473"/>
    </source>
</evidence>
<dbReference type="Pfam" id="PF01079">
    <property type="entry name" value="Hint"/>
    <property type="match status" value="1"/>
</dbReference>
<dbReference type="SUPFAM" id="SSF51294">
    <property type="entry name" value="Hedgehog/intein (Hint) domain"/>
    <property type="match status" value="1"/>
</dbReference>
<accession>A0AAV9J1G1</accession>
<dbReference type="CDD" id="cd00081">
    <property type="entry name" value="Hint"/>
    <property type="match status" value="1"/>
</dbReference>
<protein>
    <recommendedName>
        <fullName evidence="4">Hint domain-containing protein</fullName>
    </recommendedName>
</protein>
<feature type="chain" id="PRO_5043664684" description="Hint domain-containing protein" evidence="3">
    <location>
        <begin position="26"/>
        <end position="426"/>
    </location>
</feature>
<dbReference type="SMART" id="SM00306">
    <property type="entry name" value="HintN"/>
    <property type="match status" value="1"/>
</dbReference>
<evidence type="ECO:0000256" key="2">
    <source>
        <dbReference type="ARBA" id="ARBA00022729"/>
    </source>
</evidence>
<dbReference type="InterPro" id="IPR001767">
    <property type="entry name" value="Hedgehog_Hint"/>
</dbReference>
<dbReference type="InterPro" id="IPR036844">
    <property type="entry name" value="Hint_dom_sf"/>
</dbReference>
<reference evidence="5 6" key="1">
    <citation type="submission" date="2022-07" db="EMBL/GenBank/DDBJ databases">
        <title>Genome-wide signatures of adaptation to extreme environments.</title>
        <authorList>
            <person name="Cho C.H."/>
            <person name="Yoon H.S."/>
        </authorList>
    </citation>
    <scope>NUCLEOTIDE SEQUENCE [LARGE SCALE GENOMIC DNA]</scope>
    <source>
        <strain evidence="5 6">DBV 063 E5</strain>
    </source>
</reference>
<dbReference type="InterPro" id="IPR050387">
    <property type="entry name" value="Hedgehog_Signaling"/>
</dbReference>
<dbReference type="EMBL" id="JANCYW010000016">
    <property type="protein sequence ID" value="KAK4538246.1"/>
    <property type="molecule type" value="Genomic_DNA"/>
</dbReference>
<dbReference type="InterPro" id="IPR006141">
    <property type="entry name" value="Intein_N"/>
</dbReference>
<dbReference type="PRINTS" id="PR00632">
    <property type="entry name" value="SONICHHOG"/>
</dbReference>
<feature type="domain" description="Hint" evidence="4">
    <location>
        <begin position="221"/>
        <end position="329"/>
    </location>
</feature>
<dbReference type="GO" id="GO:0048731">
    <property type="term" value="P:system development"/>
    <property type="evidence" value="ECO:0007669"/>
    <property type="project" value="UniProtKB-ARBA"/>
</dbReference>
<feature type="signal peptide" evidence="3">
    <location>
        <begin position="1"/>
        <end position="25"/>
    </location>
</feature>
<dbReference type="InterPro" id="IPR003587">
    <property type="entry name" value="Hint_dom_N"/>
</dbReference>
<gene>
    <name evidence="5" type="ORF">CDCA_CDCA16G4271</name>
</gene>
<dbReference type="Proteomes" id="UP001301350">
    <property type="component" value="Unassembled WGS sequence"/>
</dbReference>